<accession>A0A0V1HGU5</accession>
<proteinExistence type="predicted"/>
<dbReference type="OrthoDB" id="10495126at2759"/>
<gene>
    <name evidence="1" type="ORF">T11_9558</name>
</gene>
<protein>
    <submittedName>
        <fullName evidence="1">Uncharacterized protein</fullName>
    </submittedName>
</protein>
<name>A0A0V1HGU5_9BILA</name>
<evidence type="ECO:0000313" key="2">
    <source>
        <dbReference type="Proteomes" id="UP000055024"/>
    </source>
</evidence>
<evidence type="ECO:0000313" key="1">
    <source>
        <dbReference type="EMBL" id="KRZ09705.1"/>
    </source>
</evidence>
<dbReference type="EMBL" id="JYDP01000069">
    <property type="protein sequence ID" value="KRZ09705.1"/>
    <property type="molecule type" value="Genomic_DNA"/>
</dbReference>
<sequence length="113" mass="13261">MLQFDKLLLLQQCANRCQKVEKKIFSSTNDGDQKKNNYSISTLFKQCNCPTIFFVWSIQSWSKLRQDSMIMSTRRLERSSLFVDPPLTIDQQLPVLIAQNASKWKLGCQNWRL</sequence>
<dbReference type="Proteomes" id="UP000055024">
    <property type="component" value="Unassembled WGS sequence"/>
</dbReference>
<keyword evidence="2" id="KW-1185">Reference proteome</keyword>
<organism evidence="1 2">
    <name type="scientific">Trichinella zimbabwensis</name>
    <dbReference type="NCBI Taxonomy" id="268475"/>
    <lineage>
        <taxon>Eukaryota</taxon>
        <taxon>Metazoa</taxon>
        <taxon>Ecdysozoa</taxon>
        <taxon>Nematoda</taxon>
        <taxon>Enoplea</taxon>
        <taxon>Dorylaimia</taxon>
        <taxon>Trichinellida</taxon>
        <taxon>Trichinellidae</taxon>
        <taxon>Trichinella</taxon>
    </lineage>
</organism>
<reference evidence="1 2" key="1">
    <citation type="submission" date="2015-01" db="EMBL/GenBank/DDBJ databases">
        <title>Evolution of Trichinella species and genotypes.</title>
        <authorList>
            <person name="Korhonen P.K."/>
            <person name="Edoardo P."/>
            <person name="Giuseppe L.R."/>
            <person name="Gasser R.B."/>
        </authorList>
    </citation>
    <scope>NUCLEOTIDE SEQUENCE [LARGE SCALE GENOMIC DNA]</scope>
    <source>
        <strain evidence="1">ISS1029</strain>
    </source>
</reference>
<dbReference type="AlphaFoldDB" id="A0A0V1HGU5"/>
<comment type="caution">
    <text evidence="1">The sequence shown here is derived from an EMBL/GenBank/DDBJ whole genome shotgun (WGS) entry which is preliminary data.</text>
</comment>